<dbReference type="GO" id="GO:0003677">
    <property type="term" value="F:DNA binding"/>
    <property type="evidence" value="ECO:0007669"/>
    <property type="project" value="UniProtKB-KW"/>
</dbReference>
<organism evidence="2 3">
    <name type="scientific">Rhodovulum euryhalinum</name>
    <dbReference type="NCBI Taxonomy" id="35805"/>
    <lineage>
        <taxon>Bacteria</taxon>
        <taxon>Pseudomonadati</taxon>
        <taxon>Pseudomonadota</taxon>
        <taxon>Alphaproteobacteria</taxon>
        <taxon>Rhodobacterales</taxon>
        <taxon>Paracoccaceae</taxon>
        <taxon>Rhodovulum</taxon>
    </lineage>
</organism>
<reference evidence="2 3" key="1">
    <citation type="submission" date="2019-03" db="EMBL/GenBank/DDBJ databases">
        <title>Genomic Encyclopedia of Type Strains, Phase IV (KMG-IV): sequencing the most valuable type-strain genomes for metagenomic binning, comparative biology and taxonomic classification.</title>
        <authorList>
            <person name="Goeker M."/>
        </authorList>
    </citation>
    <scope>NUCLEOTIDE SEQUENCE [LARGE SCALE GENOMIC DNA]</scope>
    <source>
        <strain evidence="2 3">DSM 4868</strain>
    </source>
</reference>
<dbReference type="EMBL" id="SLWW01000005">
    <property type="protein sequence ID" value="TCO71902.1"/>
    <property type="molecule type" value="Genomic_DNA"/>
</dbReference>
<dbReference type="AlphaFoldDB" id="A0A4R2KHI7"/>
<evidence type="ECO:0000313" key="2">
    <source>
        <dbReference type="EMBL" id="TCO71902.1"/>
    </source>
</evidence>
<evidence type="ECO:0000313" key="3">
    <source>
        <dbReference type="Proteomes" id="UP000295142"/>
    </source>
</evidence>
<sequence length="251" mass="26906">MMTRQDEFAAALLDPDRAYPPGLLGKGGPPAARRFDVYRNNVVASLIEALETGFPVVRALVGAPFFKAMAGEFVRRHPPLTPLLMLYGAELPGFLKGFPPVDGLPYLPDIARLELALRESYHAADAAPIAPEALAALPPEALARARLRLAPAVRLIRSDWPVHGIWMAHNGGPNPQPEPEEVLVARPGFDPVLRRLPAGSHAVLLALSSGGRLGDVLAGAPPNFHESNISILLQILLETRAICGISTEELS</sequence>
<accession>A0A4R2KHI7</accession>
<proteinExistence type="predicted"/>
<gene>
    <name evidence="2" type="ORF">EV655_1056</name>
</gene>
<protein>
    <submittedName>
        <fullName evidence="2">Putative DNA-binding protein</fullName>
    </submittedName>
</protein>
<keyword evidence="3" id="KW-1185">Reference proteome</keyword>
<dbReference type="Proteomes" id="UP000295142">
    <property type="component" value="Unassembled WGS sequence"/>
</dbReference>
<name>A0A4R2KHI7_9RHOB</name>
<dbReference type="InterPro" id="IPR044922">
    <property type="entry name" value="DUF2063_N_sf"/>
</dbReference>
<comment type="caution">
    <text evidence="2">The sequence shown here is derived from an EMBL/GenBank/DDBJ whole genome shotgun (WGS) entry which is preliminary data.</text>
</comment>
<evidence type="ECO:0000259" key="1">
    <source>
        <dbReference type="Pfam" id="PF09836"/>
    </source>
</evidence>
<dbReference type="Gene3D" id="1.10.150.690">
    <property type="entry name" value="DUF2063"/>
    <property type="match status" value="1"/>
</dbReference>
<keyword evidence="2" id="KW-0238">DNA-binding</keyword>
<dbReference type="Pfam" id="PF09836">
    <property type="entry name" value="DUF2063"/>
    <property type="match status" value="1"/>
</dbReference>
<dbReference type="InterPro" id="IPR018640">
    <property type="entry name" value="DUF2063"/>
</dbReference>
<feature type="domain" description="Putative DNA-binding" evidence="1">
    <location>
        <begin position="4"/>
        <end position="95"/>
    </location>
</feature>
<dbReference type="RefSeq" id="WP_243645017.1">
    <property type="nucleotide sequence ID" value="NZ_SLWW01000005.1"/>
</dbReference>